<evidence type="ECO:0000313" key="5">
    <source>
        <dbReference type="Proteomes" id="UP000317238"/>
    </source>
</evidence>
<comment type="similarity">
    <text evidence="1 2">Belongs to the Dps family.</text>
</comment>
<dbReference type="InterPro" id="IPR008331">
    <property type="entry name" value="Ferritin_DPS_dom"/>
</dbReference>
<dbReference type="CDD" id="cd01043">
    <property type="entry name" value="DPS"/>
    <property type="match status" value="1"/>
</dbReference>
<dbReference type="Pfam" id="PF00210">
    <property type="entry name" value="Ferritin"/>
    <property type="match status" value="1"/>
</dbReference>
<dbReference type="RefSeq" id="WP_146438882.1">
    <property type="nucleotide sequence ID" value="NZ_SJPL01000001.1"/>
</dbReference>
<dbReference type="Proteomes" id="UP000317238">
    <property type="component" value="Unassembled WGS sequence"/>
</dbReference>
<name>A0A5C5Y2P8_9PLAN</name>
<dbReference type="AlphaFoldDB" id="A0A5C5Y2P8"/>
<reference evidence="4 5" key="1">
    <citation type="submission" date="2019-02" db="EMBL/GenBank/DDBJ databases">
        <title>Deep-cultivation of Planctomycetes and their phenomic and genomic characterization uncovers novel biology.</title>
        <authorList>
            <person name="Wiegand S."/>
            <person name="Jogler M."/>
            <person name="Boedeker C."/>
            <person name="Pinto D."/>
            <person name="Vollmers J."/>
            <person name="Rivas-Marin E."/>
            <person name="Kohn T."/>
            <person name="Peeters S.H."/>
            <person name="Heuer A."/>
            <person name="Rast P."/>
            <person name="Oberbeckmann S."/>
            <person name="Bunk B."/>
            <person name="Jeske O."/>
            <person name="Meyerdierks A."/>
            <person name="Storesund J.E."/>
            <person name="Kallscheuer N."/>
            <person name="Luecker S."/>
            <person name="Lage O.M."/>
            <person name="Pohl T."/>
            <person name="Merkel B.J."/>
            <person name="Hornburger P."/>
            <person name="Mueller R.-W."/>
            <person name="Bruemmer F."/>
            <person name="Labrenz M."/>
            <person name="Spormann A.M."/>
            <person name="Op Den Camp H."/>
            <person name="Overmann J."/>
            <person name="Amann R."/>
            <person name="Jetten M.S.M."/>
            <person name="Mascher T."/>
            <person name="Medema M.H."/>
            <person name="Devos D.P."/>
            <person name="Kaster A.-K."/>
            <person name="Ovreas L."/>
            <person name="Rohde M."/>
            <person name="Galperin M.Y."/>
            <person name="Jogler C."/>
        </authorList>
    </citation>
    <scope>NUCLEOTIDE SEQUENCE [LARGE SCALE GENOMIC DNA]</scope>
    <source>
        <strain evidence="4 5">Pan14r</strain>
    </source>
</reference>
<evidence type="ECO:0000256" key="2">
    <source>
        <dbReference type="RuleBase" id="RU003875"/>
    </source>
</evidence>
<dbReference type="PANTHER" id="PTHR42932:SF2">
    <property type="entry name" value="DNA PROTECTION DURING STARVATION PROTEIN 1"/>
    <property type="match status" value="1"/>
</dbReference>
<dbReference type="InterPro" id="IPR002177">
    <property type="entry name" value="DPS_DNA-bd"/>
</dbReference>
<dbReference type="SUPFAM" id="SSF47240">
    <property type="entry name" value="Ferritin-like"/>
    <property type="match status" value="1"/>
</dbReference>
<protein>
    <submittedName>
        <fullName evidence="4">Fine tangled pili major subunit</fullName>
    </submittedName>
</protein>
<feature type="domain" description="Ferritin/DPS" evidence="3">
    <location>
        <begin position="23"/>
        <end position="160"/>
    </location>
</feature>
<dbReference type="InterPro" id="IPR009078">
    <property type="entry name" value="Ferritin-like_SF"/>
</dbReference>
<comment type="caution">
    <text evidence="4">The sequence shown here is derived from an EMBL/GenBank/DDBJ whole genome shotgun (WGS) entry which is preliminary data.</text>
</comment>
<dbReference type="GO" id="GO:0008199">
    <property type="term" value="F:ferric iron binding"/>
    <property type="evidence" value="ECO:0007669"/>
    <property type="project" value="InterPro"/>
</dbReference>
<sequence>MSTTTTVFKRNILTDSDNEKTAEALQSNLTNLVDLALVLKQAHWNVVGPNFRSVHLQLDEIIETVRDGSDEVAERLSTLGVAPDGRAGTVASDSDLAQYDAGFVSVKQTVDKVADALKTAIEGLRTGIETVGDLDPISEDMLIGISAPLEKHLWMVQAQQADV</sequence>
<dbReference type="PIRSF" id="PIRSF005900">
    <property type="entry name" value="Dps"/>
    <property type="match status" value="1"/>
</dbReference>
<dbReference type="InterPro" id="IPR012347">
    <property type="entry name" value="Ferritin-like"/>
</dbReference>
<organism evidence="4 5">
    <name type="scientific">Crateriforma conspicua</name>
    <dbReference type="NCBI Taxonomy" id="2527996"/>
    <lineage>
        <taxon>Bacteria</taxon>
        <taxon>Pseudomonadati</taxon>
        <taxon>Planctomycetota</taxon>
        <taxon>Planctomycetia</taxon>
        <taxon>Planctomycetales</taxon>
        <taxon>Planctomycetaceae</taxon>
        <taxon>Crateriforma</taxon>
    </lineage>
</organism>
<dbReference type="InterPro" id="IPR023188">
    <property type="entry name" value="DPS_DNA-bd_CS"/>
</dbReference>
<dbReference type="PROSITE" id="PS00818">
    <property type="entry name" value="DPS_1"/>
    <property type="match status" value="1"/>
</dbReference>
<dbReference type="EMBL" id="SJPL01000001">
    <property type="protein sequence ID" value="TWT69460.1"/>
    <property type="molecule type" value="Genomic_DNA"/>
</dbReference>
<dbReference type="OrthoDB" id="9797023at2"/>
<dbReference type="PRINTS" id="PR01346">
    <property type="entry name" value="HELNAPAPROT"/>
</dbReference>
<accession>A0A5C5Y2P8</accession>
<evidence type="ECO:0000313" key="4">
    <source>
        <dbReference type="EMBL" id="TWT69460.1"/>
    </source>
</evidence>
<evidence type="ECO:0000259" key="3">
    <source>
        <dbReference type="Pfam" id="PF00210"/>
    </source>
</evidence>
<dbReference type="PANTHER" id="PTHR42932">
    <property type="entry name" value="GENERAL STRESS PROTEIN 20U"/>
    <property type="match status" value="1"/>
</dbReference>
<dbReference type="Gene3D" id="1.20.1260.10">
    <property type="match status" value="1"/>
</dbReference>
<evidence type="ECO:0000256" key="1">
    <source>
        <dbReference type="ARBA" id="ARBA00009497"/>
    </source>
</evidence>
<proteinExistence type="inferred from homology"/>
<keyword evidence="5" id="KW-1185">Reference proteome</keyword>
<dbReference type="GO" id="GO:0016722">
    <property type="term" value="F:oxidoreductase activity, acting on metal ions"/>
    <property type="evidence" value="ECO:0007669"/>
    <property type="project" value="InterPro"/>
</dbReference>
<gene>
    <name evidence="4" type="primary">ftpA</name>
    <name evidence="4" type="ORF">Pan14r_17470</name>
</gene>